<accession>A0A840US29</accession>
<sequence>MNEPTPAPPPCPLCNGCGQISSFKGVSRFLLTTEECPACGGTGLDLDDEEQVGESRQPGSSREK</sequence>
<dbReference type="RefSeq" id="WP_183349266.1">
    <property type="nucleotide sequence ID" value="NZ_JACHEO010000004.1"/>
</dbReference>
<dbReference type="AlphaFoldDB" id="A0A840US29"/>
<organism evidence="2 3">
    <name type="scientific">Desulfoprunum benzoelyticum</name>
    <dbReference type="NCBI Taxonomy" id="1506996"/>
    <lineage>
        <taxon>Bacteria</taxon>
        <taxon>Pseudomonadati</taxon>
        <taxon>Thermodesulfobacteriota</taxon>
        <taxon>Desulfobulbia</taxon>
        <taxon>Desulfobulbales</taxon>
        <taxon>Desulfobulbaceae</taxon>
        <taxon>Desulfoprunum</taxon>
    </lineage>
</organism>
<dbReference type="EMBL" id="JACHEO010000004">
    <property type="protein sequence ID" value="MBB5347473.1"/>
    <property type="molecule type" value="Genomic_DNA"/>
</dbReference>
<evidence type="ECO:0000256" key="1">
    <source>
        <dbReference type="SAM" id="MobiDB-lite"/>
    </source>
</evidence>
<protein>
    <submittedName>
        <fullName evidence="2">DnaJ-class molecular chaperone</fullName>
    </submittedName>
</protein>
<dbReference type="SUPFAM" id="SSF57938">
    <property type="entry name" value="DnaJ/Hsp40 cysteine-rich domain"/>
    <property type="match status" value="1"/>
</dbReference>
<dbReference type="Proteomes" id="UP000539642">
    <property type="component" value="Unassembled WGS sequence"/>
</dbReference>
<comment type="caution">
    <text evidence="2">The sequence shown here is derived from an EMBL/GenBank/DDBJ whole genome shotgun (WGS) entry which is preliminary data.</text>
</comment>
<evidence type="ECO:0000313" key="2">
    <source>
        <dbReference type="EMBL" id="MBB5347473.1"/>
    </source>
</evidence>
<feature type="region of interest" description="Disordered" evidence="1">
    <location>
        <begin position="40"/>
        <end position="64"/>
    </location>
</feature>
<dbReference type="Gene3D" id="6.20.20.10">
    <property type="match status" value="1"/>
</dbReference>
<gene>
    <name evidence="2" type="ORF">HNQ81_001189</name>
</gene>
<dbReference type="InterPro" id="IPR036410">
    <property type="entry name" value="HSP_DnaJ_Cys-rich_dom_sf"/>
</dbReference>
<keyword evidence="3" id="KW-1185">Reference proteome</keyword>
<reference evidence="2 3" key="1">
    <citation type="submission" date="2020-08" db="EMBL/GenBank/DDBJ databases">
        <title>Genomic Encyclopedia of Type Strains, Phase IV (KMG-IV): sequencing the most valuable type-strain genomes for metagenomic binning, comparative biology and taxonomic classification.</title>
        <authorList>
            <person name="Goeker M."/>
        </authorList>
    </citation>
    <scope>NUCLEOTIDE SEQUENCE [LARGE SCALE GENOMIC DNA]</scope>
    <source>
        <strain evidence="2 3">DSM 28570</strain>
    </source>
</reference>
<proteinExistence type="predicted"/>
<name>A0A840US29_9BACT</name>
<evidence type="ECO:0000313" key="3">
    <source>
        <dbReference type="Proteomes" id="UP000539642"/>
    </source>
</evidence>